<sequence length="765" mass="81919">MQGLVSAVHTDLRGSTIEQEAPSSTPQSPCLCNKKVNITEDEGEKNPHLSDTVGMSHPPNSNGNRHTNNTNVKQKSTQKLYTTVPKVSSKGLDLKKNMDLKNDKEKALDLNHHEGQPLDKKDSVLLQNGDVNCGFITNGYSSKDNDGSGSEGGYTTPKKRKARCNNAKNIDNVIREKEKDMQQGNTTQEHGAFNTETTEKGVTSRLDGFRAAHKVDAQSAARRAVASDASMGDSQRKNSDGKTVGTFGKKTEERHKAKLSSPSKEDSWTLFKPPPVFPVDNSSAKIVPKISYASKVKENLNKVAQAGGEALPPPVRLSQVPMSAMKTITSASFTNGPVSGNGNGCPSVGTFFAPAASSIPPAPSVPIGENVASPLESNCSSTTSPVDGEAYELRKCTLIIYPLNMQPVLPSARHLDPPAAQTNQKALGDIFQNQWGLSFINEPNLGSEGGSGQVPAEDKTTVAAPQSECQAVAAKVAQPCFDVSPSFLEPGTLAQDSEKRTCAPCSVSNACSPACVMSEEENNLQSCIQEKTKVEAKGAGVSAPSKDNGAKPAQGQLTTLLFGSSKEQALSKDIGRRCSWGSFDIKAAVTYHTKGFESNHQPGVNGRPSLPPELQLAPCILISLTQTEVAADRLLNYHCFATLLHSSGLSVVTKPHPRSGISAHCGLFVFARSCHIQPVSTGPWEIYTELLVRASLQPFQSYLTKNVEILKNSSEFEISFSQSGEGGSPVLGQPDLRMETFKNVNKKRENCRTDITQTTLPTKAS</sequence>
<protein>
    <submittedName>
        <fullName evidence="1">Uncharacterized protein</fullName>
    </submittedName>
</protein>
<dbReference type="Proteomes" id="UP000831701">
    <property type="component" value="Chromosome 4"/>
</dbReference>
<accession>A0ACB8WZ54</accession>
<evidence type="ECO:0000313" key="1">
    <source>
        <dbReference type="EMBL" id="KAI3373106.1"/>
    </source>
</evidence>
<evidence type="ECO:0000313" key="2">
    <source>
        <dbReference type="Proteomes" id="UP000831701"/>
    </source>
</evidence>
<comment type="caution">
    <text evidence="1">The sequence shown here is derived from an EMBL/GenBank/DDBJ whole genome shotgun (WGS) entry which is preliminary data.</text>
</comment>
<organism evidence="1 2">
    <name type="scientific">Scortum barcoo</name>
    <name type="common">barcoo grunter</name>
    <dbReference type="NCBI Taxonomy" id="214431"/>
    <lineage>
        <taxon>Eukaryota</taxon>
        <taxon>Metazoa</taxon>
        <taxon>Chordata</taxon>
        <taxon>Craniata</taxon>
        <taxon>Vertebrata</taxon>
        <taxon>Euteleostomi</taxon>
        <taxon>Actinopterygii</taxon>
        <taxon>Neopterygii</taxon>
        <taxon>Teleostei</taxon>
        <taxon>Neoteleostei</taxon>
        <taxon>Acanthomorphata</taxon>
        <taxon>Eupercaria</taxon>
        <taxon>Centrarchiformes</taxon>
        <taxon>Terapontoidei</taxon>
        <taxon>Terapontidae</taxon>
        <taxon>Scortum</taxon>
    </lineage>
</organism>
<keyword evidence="2" id="KW-1185">Reference proteome</keyword>
<reference evidence="1" key="1">
    <citation type="submission" date="2022-04" db="EMBL/GenBank/DDBJ databases">
        <title>Jade perch genome.</title>
        <authorList>
            <person name="Chao B."/>
        </authorList>
    </citation>
    <scope>NUCLEOTIDE SEQUENCE</scope>
    <source>
        <strain evidence="1">CB-2022</strain>
    </source>
</reference>
<dbReference type="EMBL" id="CM041534">
    <property type="protein sequence ID" value="KAI3373106.1"/>
    <property type="molecule type" value="Genomic_DNA"/>
</dbReference>
<gene>
    <name evidence="1" type="ORF">L3Q82_006436</name>
</gene>
<name>A0ACB8WZ54_9TELE</name>
<proteinExistence type="predicted"/>